<accession>K4FB23</accession>
<dbReference type="GeneID" id="13993884"/>
<evidence type="ECO:0000256" key="1">
    <source>
        <dbReference type="SAM" id="Phobius"/>
    </source>
</evidence>
<name>K4FB23_9CAUD</name>
<evidence type="ECO:0000313" key="2">
    <source>
        <dbReference type="EMBL" id="AFC21594.1"/>
    </source>
</evidence>
<keyword evidence="1" id="KW-0472">Membrane</keyword>
<feature type="transmembrane region" description="Helical" evidence="1">
    <location>
        <begin position="182"/>
        <end position="204"/>
    </location>
</feature>
<reference evidence="2 3" key="1">
    <citation type="journal article" date="2014" name="Virology">
        <title>Supersize me: Cronobacter sakazakii phage GAP32.</title>
        <authorList>
            <person name="Abbasifar R."/>
            <person name="Griffiths M.W."/>
            <person name="Sabour P.M."/>
            <person name="Ackermann H.-W."/>
            <person name="Vandersteegen K."/>
            <person name="Lavigne R."/>
            <person name="Noben J.-P."/>
            <person name="Villa A.A."/>
            <person name="Abbasifar A."/>
            <person name="Nash J.H.E."/>
            <person name="Kropinski A.M."/>
        </authorList>
    </citation>
    <scope>NUCLEOTIDE SEQUENCE [LARGE SCALE GENOMIC DNA]</scope>
    <source>
        <strain evidence="2">GAP-32</strain>
    </source>
</reference>
<dbReference type="OrthoDB" id="29495at10239"/>
<dbReference type="Proteomes" id="UP000000457">
    <property type="component" value="Segment"/>
</dbReference>
<protein>
    <submittedName>
        <fullName evidence="2">Putative membrane protein</fullName>
    </submittedName>
</protein>
<sequence length="912" mass="99594">MAYTIKGDLNATHIKVQGKTVGGAISTTDNDTVYTANESGHVALPIPTSSEIDYILNQFPLSQYGSINNNAVGVAGTFDGGSTPAYYSAMPVLLEEDGSLVYLRPGTNGSTINYYYTYINNPVVSMQPYTTINHYYSGSWKNILFTASDTKTALLYEEVGNNAIHVVLTNGTLRKSAHKEAVIVRTLIPHYMVYALVIGTYYYIVTIDSSTFILNNPTTLNISINDPLQFGLYRIPVAEINAGSVVTVERVSGISGKTMYGDDITSQNFIRIADKWASADNTSDKSFIKYPSVITNVVPVTYSIYGSVRAIYDGTNLRIGFSENCFISNNVLRSDTRYDFTVTFNMNTGVYTSNLTPTPVISTGTATSLITWSNPYYANSSNLWGSNDNEYSDGMAGTIYITKNGIQYFIREKYVLSDVYQVYRSKIENFTSVADAYSYRGRTVTLQERFVVNQDFASRVGDQLLSCTPISSSRVIFSGTGTYNGVYYGKYDKGVADIGTTRTYTYNSYTRGTITGYAPQSFRVPLTVQSQVYSGVSLCDTSGNVQFYGTAFTEGKNLTVGYKLDANTLTFDKTFSIPSSVLVGLKNSILTSLGLSPQDSKIGLYYCPDSSYSKSVATIVTHNGGNNGGNKIIATVDTTVNTSQILTATVNTVIYNTFDAAIQSVSPFEIDEMNRHAGLSCVKYSDFTYIAFSNLVGFTVPGDTREESYCGIVSGSTISSLIASRSYHASIDPVAREYGYIPNFGFGYFTFYNSDNGTKLIFKQCGNTLAQFNANMAAGTGTDTVILAQDVPQGFYLYFTEVTPLFMAGQYFDVPISVIKLDDVVTNPSNKTFYIYIQLVLGSPQYVASLSEIPESNTTMFLGTITTDGTKVATLNIKKVSRFDVYRPSLTQIGSAFPVSSGNPAQSGSIGW</sequence>
<keyword evidence="1" id="KW-1133">Transmembrane helix</keyword>
<gene>
    <name evidence="2" type="ORF">GAP32_144</name>
</gene>
<dbReference type="EMBL" id="JN882285">
    <property type="protein sequence ID" value="AFC21594.1"/>
    <property type="molecule type" value="Genomic_DNA"/>
</dbReference>
<organism evidence="2 3">
    <name type="scientific">Cronobacter phage vB_CsaM_GAP32</name>
    <dbReference type="NCBI Taxonomy" id="1141136"/>
    <lineage>
        <taxon>Viruses</taxon>
        <taxon>Duplodnaviria</taxon>
        <taxon>Heunggongvirae</taxon>
        <taxon>Uroviricota</taxon>
        <taxon>Caudoviricetes</taxon>
        <taxon>Mimasvirus</taxon>
        <taxon>Mimasvirus GAP32</taxon>
    </lineage>
</organism>
<dbReference type="KEGG" id="vg:13993884"/>
<keyword evidence="1" id="KW-0812">Transmembrane</keyword>
<evidence type="ECO:0000313" key="3">
    <source>
        <dbReference type="Proteomes" id="UP000000457"/>
    </source>
</evidence>
<proteinExistence type="predicted"/>
<keyword evidence="3" id="KW-1185">Reference proteome</keyword>
<dbReference type="RefSeq" id="YP_006987249.1">
    <property type="nucleotide sequence ID" value="NC_019401.1"/>
</dbReference>